<comment type="caution">
    <text evidence="1">The sequence shown here is derived from an EMBL/GenBank/DDBJ whole genome shotgun (WGS) entry which is preliminary data.</text>
</comment>
<proteinExistence type="predicted"/>
<keyword evidence="2" id="KW-1185">Reference proteome</keyword>
<evidence type="ECO:0000313" key="2">
    <source>
        <dbReference type="Proteomes" id="UP001529510"/>
    </source>
</evidence>
<protein>
    <recommendedName>
        <fullName evidence="3">Interleukin-6</fullName>
    </recommendedName>
</protein>
<feature type="non-terminal residue" evidence="1">
    <location>
        <position position="51"/>
    </location>
</feature>
<dbReference type="EMBL" id="JAMKFB020000023">
    <property type="protein sequence ID" value="KAL0159105.1"/>
    <property type="molecule type" value="Genomic_DNA"/>
</dbReference>
<evidence type="ECO:0000313" key="1">
    <source>
        <dbReference type="EMBL" id="KAL0159105.1"/>
    </source>
</evidence>
<reference evidence="1 2" key="1">
    <citation type="submission" date="2024-05" db="EMBL/GenBank/DDBJ databases">
        <title>Genome sequencing and assembly of Indian major carp, Cirrhinus mrigala (Hamilton, 1822).</title>
        <authorList>
            <person name="Mohindra V."/>
            <person name="Chowdhury L.M."/>
            <person name="Lal K."/>
            <person name="Jena J.K."/>
        </authorList>
    </citation>
    <scope>NUCLEOTIDE SEQUENCE [LARGE SCALE GENOMIC DNA]</scope>
    <source>
        <strain evidence="1">CM1030</strain>
        <tissue evidence="1">Blood</tissue>
    </source>
</reference>
<organism evidence="1 2">
    <name type="scientific">Cirrhinus mrigala</name>
    <name type="common">Mrigala</name>
    <dbReference type="NCBI Taxonomy" id="683832"/>
    <lineage>
        <taxon>Eukaryota</taxon>
        <taxon>Metazoa</taxon>
        <taxon>Chordata</taxon>
        <taxon>Craniata</taxon>
        <taxon>Vertebrata</taxon>
        <taxon>Euteleostomi</taxon>
        <taxon>Actinopterygii</taxon>
        <taxon>Neopterygii</taxon>
        <taxon>Teleostei</taxon>
        <taxon>Ostariophysi</taxon>
        <taxon>Cypriniformes</taxon>
        <taxon>Cyprinidae</taxon>
        <taxon>Labeoninae</taxon>
        <taxon>Labeonini</taxon>
        <taxon>Cirrhinus</taxon>
    </lineage>
</organism>
<sequence>RLLSPGYPEYSEEKEDGEDECQIIVREGLLKVTLQVLRKINQTDLATTLQN</sequence>
<name>A0ABD0NCP2_CIRMR</name>
<gene>
    <name evidence="1" type="ORF">M9458_047181</name>
</gene>
<accession>A0ABD0NCP2</accession>
<feature type="non-terminal residue" evidence="1">
    <location>
        <position position="1"/>
    </location>
</feature>
<evidence type="ECO:0008006" key="3">
    <source>
        <dbReference type="Google" id="ProtNLM"/>
    </source>
</evidence>
<dbReference type="Proteomes" id="UP001529510">
    <property type="component" value="Unassembled WGS sequence"/>
</dbReference>
<dbReference type="AlphaFoldDB" id="A0ABD0NCP2"/>